<reference evidence="2 3" key="1">
    <citation type="journal article" date="2015" name="Stand. Genomic Sci.">
        <title>Genomic Encyclopedia of Bacterial and Archaeal Type Strains, Phase III: the genomes of soil and plant-associated and newly described type strains.</title>
        <authorList>
            <person name="Whitman W.B."/>
            <person name="Woyke T."/>
            <person name="Klenk H.P."/>
            <person name="Zhou Y."/>
            <person name="Lilburn T.G."/>
            <person name="Beck B.J."/>
            <person name="De Vos P."/>
            <person name="Vandamme P."/>
            <person name="Eisen J.A."/>
            <person name="Garrity G."/>
            <person name="Hugenholtz P."/>
            <person name="Kyrpides N.C."/>
        </authorList>
    </citation>
    <scope>NUCLEOTIDE SEQUENCE [LARGE SCALE GENOMIC DNA]</scope>
    <source>
        <strain evidence="2 3">CGMCC 1.6858</strain>
    </source>
</reference>
<accession>A0A562Q7A1</accession>
<comment type="caution">
    <text evidence="2">The sequence shown here is derived from an EMBL/GenBank/DDBJ whole genome shotgun (WGS) entry which is preliminary data.</text>
</comment>
<proteinExistence type="predicted"/>
<evidence type="ECO:0000313" key="3">
    <source>
        <dbReference type="Proteomes" id="UP000316905"/>
    </source>
</evidence>
<gene>
    <name evidence="2" type="ORF">IQ22_03383</name>
</gene>
<sequence>MRDNACSDGLTQLATSAVRRGWHDKQVLTWMLNNGIRPGAANRALQQAQAFRQESSRKKLTLSMVGLFTVLSLTAITNVISLLSSMS</sequence>
<name>A0A562Q7A1_9PSED</name>
<dbReference type="AlphaFoldDB" id="A0A562Q7A1"/>
<dbReference type="Proteomes" id="UP000316905">
    <property type="component" value="Unassembled WGS sequence"/>
</dbReference>
<keyword evidence="3" id="KW-1185">Reference proteome</keyword>
<keyword evidence="1" id="KW-0812">Transmembrane</keyword>
<feature type="transmembrane region" description="Helical" evidence="1">
    <location>
        <begin position="60"/>
        <end position="83"/>
    </location>
</feature>
<keyword evidence="1" id="KW-0472">Membrane</keyword>
<organism evidence="2 3">
    <name type="scientific">Pseudomonas duriflava</name>
    <dbReference type="NCBI Taxonomy" id="459528"/>
    <lineage>
        <taxon>Bacteria</taxon>
        <taxon>Pseudomonadati</taxon>
        <taxon>Pseudomonadota</taxon>
        <taxon>Gammaproteobacteria</taxon>
        <taxon>Pseudomonadales</taxon>
        <taxon>Pseudomonadaceae</taxon>
        <taxon>Pseudomonas</taxon>
    </lineage>
</organism>
<keyword evidence="1" id="KW-1133">Transmembrane helix</keyword>
<dbReference type="EMBL" id="VLKY01000011">
    <property type="protein sequence ID" value="TWI52613.1"/>
    <property type="molecule type" value="Genomic_DNA"/>
</dbReference>
<evidence type="ECO:0000256" key="1">
    <source>
        <dbReference type="SAM" id="Phobius"/>
    </source>
</evidence>
<evidence type="ECO:0000313" key="2">
    <source>
        <dbReference type="EMBL" id="TWI52613.1"/>
    </source>
</evidence>
<protein>
    <submittedName>
        <fullName evidence="2">Uncharacterized protein</fullName>
    </submittedName>
</protein>